<dbReference type="Proteomes" id="UP001603857">
    <property type="component" value="Unassembled WGS sequence"/>
</dbReference>
<keyword evidence="2" id="KW-0812">Transmembrane</keyword>
<accession>A0ABD1M436</accession>
<feature type="domain" description="DUF7356" evidence="4">
    <location>
        <begin position="117"/>
        <end position="213"/>
    </location>
</feature>
<comment type="caution">
    <text evidence="5">The sequence shown here is derived from an EMBL/GenBank/DDBJ whole genome shotgun (WGS) entry which is preliminary data.</text>
</comment>
<keyword evidence="2" id="KW-0472">Membrane</keyword>
<evidence type="ECO:0000259" key="4">
    <source>
        <dbReference type="Pfam" id="PF24053"/>
    </source>
</evidence>
<reference evidence="5 6" key="1">
    <citation type="submission" date="2024-08" db="EMBL/GenBank/DDBJ databases">
        <title>Insights into the chromosomal genome structure of Flemingia macrophylla.</title>
        <authorList>
            <person name="Ding Y."/>
            <person name="Zhao Y."/>
            <person name="Bi W."/>
            <person name="Wu M."/>
            <person name="Zhao G."/>
            <person name="Gong Y."/>
            <person name="Li W."/>
            <person name="Zhang P."/>
        </authorList>
    </citation>
    <scope>NUCLEOTIDE SEQUENCE [LARGE SCALE GENOMIC DNA]</scope>
    <source>
        <strain evidence="5">DYQJB</strain>
        <tissue evidence="5">Leaf</tissue>
    </source>
</reference>
<evidence type="ECO:0000313" key="6">
    <source>
        <dbReference type="Proteomes" id="UP001603857"/>
    </source>
</evidence>
<feature type="compositionally biased region" description="Basic and acidic residues" evidence="1">
    <location>
        <begin position="77"/>
        <end position="87"/>
    </location>
</feature>
<dbReference type="EMBL" id="JBGMDY010000006">
    <property type="protein sequence ID" value="KAL2330547.1"/>
    <property type="molecule type" value="Genomic_DNA"/>
</dbReference>
<evidence type="ECO:0000256" key="2">
    <source>
        <dbReference type="SAM" id="Phobius"/>
    </source>
</evidence>
<dbReference type="AlphaFoldDB" id="A0ABD1M436"/>
<dbReference type="PANTHER" id="PTHR34200:SF2">
    <property type="entry name" value="TRANSMEMBRANE PROTEIN"/>
    <property type="match status" value="1"/>
</dbReference>
<evidence type="ECO:0000256" key="1">
    <source>
        <dbReference type="SAM" id="MobiDB-lite"/>
    </source>
</evidence>
<gene>
    <name evidence="5" type="ORF">Fmac_018128</name>
</gene>
<evidence type="ECO:0000313" key="5">
    <source>
        <dbReference type="EMBL" id="KAL2330547.1"/>
    </source>
</evidence>
<feature type="chain" id="PRO_5044849365" description="DUF7356 domain-containing protein" evidence="3">
    <location>
        <begin position="23"/>
        <end position="331"/>
    </location>
</feature>
<feature type="signal peptide" evidence="3">
    <location>
        <begin position="1"/>
        <end position="22"/>
    </location>
</feature>
<dbReference type="PANTHER" id="PTHR34200">
    <property type="entry name" value="DENTIN SIALOPHOSPHOPROTEIN-LIKE ISOFORM X1"/>
    <property type="match status" value="1"/>
</dbReference>
<keyword evidence="2" id="KW-1133">Transmembrane helix</keyword>
<feature type="transmembrane region" description="Helical" evidence="2">
    <location>
        <begin position="234"/>
        <end position="254"/>
    </location>
</feature>
<protein>
    <recommendedName>
        <fullName evidence="4">DUF7356 domain-containing protein</fullName>
    </recommendedName>
</protein>
<feature type="compositionally biased region" description="Basic and acidic residues" evidence="1">
    <location>
        <begin position="35"/>
        <end position="60"/>
    </location>
</feature>
<organism evidence="5 6">
    <name type="scientific">Flemingia macrophylla</name>
    <dbReference type="NCBI Taxonomy" id="520843"/>
    <lineage>
        <taxon>Eukaryota</taxon>
        <taxon>Viridiplantae</taxon>
        <taxon>Streptophyta</taxon>
        <taxon>Embryophyta</taxon>
        <taxon>Tracheophyta</taxon>
        <taxon>Spermatophyta</taxon>
        <taxon>Magnoliopsida</taxon>
        <taxon>eudicotyledons</taxon>
        <taxon>Gunneridae</taxon>
        <taxon>Pentapetalae</taxon>
        <taxon>rosids</taxon>
        <taxon>fabids</taxon>
        <taxon>Fabales</taxon>
        <taxon>Fabaceae</taxon>
        <taxon>Papilionoideae</taxon>
        <taxon>50 kb inversion clade</taxon>
        <taxon>NPAAA clade</taxon>
        <taxon>indigoferoid/millettioid clade</taxon>
        <taxon>Phaseoleae</taxon>
        <taxon>Flemingia</taxon>
    </lineage>
</organism>
<proteinExistence type="predicted"/>
<dbReference type="Pfam" id="PF24053">
    <property type="entry name" value="DUF7356"/>
    <property type="match status" value="1"/>
</dbReference>
<evidence type="ECO:0000256" key="3">
    <source>
        <dbReference type="SAM" id="SignalP"/>
    </source>
</evidence>
<feature type="region of interest" description="Disordered" evidence="1">
    <location>
        <begin position="34"/>
        <end position="131"/>
    </location>
</feature>
<keyword evidence="6" id="KW-1185">Reference proteome</keyword>
<dbReference type="InterPro" id="IPR055780">
    <property type="entry name" value="DUF7356"/>
</dbReference>
<name>A0ABD1M436_9FABA</name>
<feature type="compositionally biased region" description="Basic and acidic residues" evidence="1">
    <location>
        <begin position="98"/>
        <end position="116"/>
    </location>
</feature>
<sequence length="331" mass="36633">MRKNALVGVLLLSLIMFDVSDASFVLKLRKLVAPDPKDNKPKDQNPVEVKKGSPHTDRDGSLSPVPQPQPHPLPKVGSEHDDKKESDGSVPPVSVPPPKKDDEGDKGQKEGDEKKFSHSSTTETCEGHSRCKDEGHMHACISKIDPMYLVVLLHNGGDGIIKVKLRTDYENNLGDVEVDKSKTEKVNITRTSGENTQLTLNAGKGECVLHMPRPEGNFFLRFPSYDKILTPVNGAYFLILMVLFFGGTWACCACRKKRHDEVPYQELEMALPESVSATNVESAEGWDQDWDDDWEDNVAVKSPVAHTGSISVVGLTSRSSNKDGWENDWDD</sequence>
<keyword evidence="3" id="KW-0732">Signal</keyword>